<dbReference type="InterPro" id="IPR000847">
    <property type="entry name" value="LysR_HTH_N"/>
</dbReference>
<dbReference type="InterPro" id="IPR036388">
    <property type="entry name" value="WH-like_DNA-bd_sf"/>
</dbReference>
<dbReference type="SUPFAM" id="SSF46785">
    <property type="entry name" value="Winged helix' DNA-binding domain"/>
    <property type="match status" value="1"/>
</dbReference>
<name>A0ABV6CAJ6_9GAMM</name>
<keyword evidence="2" id="KW-0805">Transcription regulation</keyword>
<dbReference type="SUPFAM" id="SSF53850">
    <property type="entry name" value="Periplasmic binding protein-like II"/>
    <property type="match status" value="1"/>
</dbReference>
<dbReference type="Pfam" id="PF03466">
    <property type="entry name" value="LysR_substrate"/>
    <property type="match status" value="1"/>
</dbReference>
<dbReference type="EMBL" id="JBHLXE010000088">
    <property type="protein sequence ID" value="MFC0180003.1"/>
    <property type="molecule type" value="Genomic_DNA"/>
</dbReference>
<accession>A0ABV6CAJ6</accession>
<keyword evidence="3" id="KW-0238">DNA-binding</keyword>
<evidence type="ECO:0000256" key="1">
    <source>
        <dbReference type="ARBA" id="ARBA00009437"/>
    </source>
</evidence>
<dbReference type="Pfam" id="PF00126">
    <property type="entry name" value="HTH_1"/>
    <property type="match status" value="1"/>
</dbReference>
<evidence type="ECO:0000313" key="7">
    <source>
        <dbReference type="EMBL" id="MFC0180003.1"/>
    </source>
</evidence>
<dbReference type="RefSeq" id="WP_385877115.1">
    <property type="nucleotide sequence ID" value="NZ_JBHLXE010000088.1"/>
</dbReference>
<feature type="domain" description="HTH lysR-type" evidence="6">
    <location>
        <begin position="26"/>
        <end position="83"/>
    </location>
</feature>
<dbReference type="InterPro" id="IPR036390">
    <property type="entry name" value="WH_DNA-bd_sf"/>
</dbReference>
<dbReference type="InterPro" id="IPR005119">
    <property type="entry name" value="LysR_subst-bd"/>
</dbReference>
<gene>
    <name evidence="7" type="ORF">ACFFIT_07905</name>
</gene>
<comment type="similarity">
    <text evidence="1">Belongs to the LysR transcriptional regulatory family.</text>
</comment>
<evidence type="ECO:0000259" key="6">
    <source>
        <dbReference type="PROSITE" id="PS50931"/>
    </source>
</evidence>
<organism evidence="7 8">
    <name type="scientific">Thorsellia kenyensis</name>
    <dbReference type="NCBI Taxonomy" id="1549888"/>
    <lineage>
        <taxon>Bacteria</taxon>
        <taxon>Pseudomonadati</taxon>
        <taxon>Pseudomonadota</taxon>
        <taxon>Gammaproteobacteria</taxon>
        <taxon>Enterobacterales</taxon>
        <taxon>Thorselliaceae</taxon>
        <taxon>Thorsellia</taxon>
    </lineage>
</organism>
<dbReference type="PRINTS" id="PR00039">
    <property type="entry name" value="HTHLYSR"/>
</dbReference>
<evidence type="ECO:0000256" key="2">
    <source>
        <dbReference type="ARBA" id="ARBA00023015"/>
    </source>
</evidence>
<proteinExistence type="inferred from homology"/>
<evidence type="ECO:0000313" key="8">
    <source>
        <dbReference type="Proteomes" id="UP001589758"/>
    </source>
</evidence>
<dbReference type="CDD" id="cd08411">
    <property type="entry name" value="PBP2_OxyR"/>
    <property type="match status" value="1"/>
</dbReference>
<dbReference type="PANTHER" id="PTHR30346:SF26">
    <property type="entry name" value="HYDROGEN PEROXIDE-INDUCIBLE GENES ACTIVATOR"/>
    <property type="match status" value="1"/>
</dbReference>
<dbReference type="PROSITE" id="PS50931">
    <property type="entry name" value="HTH_LYSR"/>
    <property type="match status" value="1"/>
</dbReference>
<dbReference type="Proteomes" id="UP001589758">
    <property type="component" value="Unassembled WGS sequence"/>
</dbReference>
<keyword evidence="8" id="KW-1185">Reference proteome</keyword>
<evidence type="ECO:0000256" key="4">
    <source>
        <dbReference type="ARBA" id="ARBA00023159"/>
    </source>
</evidence>
<reference evidence="7 8" key="1">
    <citation type="submission" date="2024-09" db="EMBL/GenBank/DDBJ databases">
        <authorList>
            <person name="Sun Q."/>
            <person name="Mori K."/>
        </authorList>
    </citation>
    <scope>NUCLEOTIDE SEQUENCE [LARGE SCALE GENOMIC DNA]</scope>
    <source>
        <strain evidence="7 8">CCM 8545</strain>
    </source>
</reference>
<keyword evidence="5" id="KW-0804">Transcription</keyword>
<comment type="caution">
    <text evidence="7">The sequence shown here is derived from an EMBL/GenBank/DDBJ whole genome shotgun (WGS) entry which is preliminary data.</text>
</comment>
<sequence>MESFINGLSWVLILIKLTIEHLANSMNIRDLSYLIALDEHKHFGKAAAASFVSQPTLSMQIKKLEDELGVQLIEREPRNIVFTEAGLAILARARVILSEVDAIKEDAKRNQSPEKGSLKLGLFPTIAPYLLPHVIPAIQNDYPELSLLLHEEKSDVLIEKLLEGKIDAAILALPLLESQEHQLDIQFLFTEEFMLGVNPLHPLSNTTHISLKKLSDYDLLLLDEGHCLRAQALEVCYQAGNKEQIGFQATSLETLRQMVMMNIGITLFPKLAIIPPVLTANNIHYIPFKEPIPKRDIALVWRKRSSLSEFLLKFSRSFISVNQLLQIED</sequence>
<evidence type="ECO:0000256" key="5">
    <source>
        <dbReference type="ARBA" id="ARBA00023163"/>
    </source>
</evidence>
<protein>
    <submittedName>
        <fullName evidence="7">LysR substrate-binding domain-containing protein</fullName>
    </submittedName>
</protein>
<evidence type="ECO:0000256" key="3">
    <source>
        <dbReference type="ARBA" id="ARBA00023125"/>
    </source>
</evidence>
<dbReference type="Gene3D" id="3.40.190.10">
    <property type="entry name" value="Periplasmic binding protein-like II"/>
    <property type="match status" value="2"/>
</dbReference>
<dbReference type="PANTHER" id="PTHR30346">
    <property type="entry name" value="TRANSCRIPTIONAL DUAL REGULATOR HCAR-RELATED"/>
    <property type="match status" value="1"/>
</dbReference>
<keyword evidence="4" id="KW-0010">Activator</keyword>
<dbReference type="Gene3D" id="1.10.10.10">
    <property type="entry name" value="Winged helix-like DNA-binding domain superfamily/Winged helix DNA-binding domain"/>
    <property type="match status" value="1"/>
</dbReference>